<evidence type="ECO:0000313" key="4">
    <source>
        <dbReference type="Proteomes" id="UP000501534"/>
    </source>
</evidence>
<proteinExistence type="predicted"/>
<gene>
    <name evidence="3" type="ORF">DSM104443_02412</name>
</gene>
<dbReference type="Pfam" id="PF00497">
    <property type="entry name" value="SBP_bac_3"/>
    <property type="match status" value="1"/>
</dbReference>
<sequence length="168" mass="17455">MNAALRVLATASLLLAVAACAPTATSVSPTLRTEAAPTGKLRVGVVSATPDMKGVGVDIGREMASRLGVPAELVRYESPNALWSGIARNEWDVASLAIDPQRASDMNFTSAYLYLADRPVAVAVPRGRPAAFAFAYDVVEDLKASGFVGEAISREGIAGARVAPARAK</sequence>
<dbReference type="SUPFAM" id="SSF53850">
    <property type="entry name" value="Periplasmic binding protein-like II"/>
    <property type="match status" value="1"/>
</dbReference>
<dbReference type="KEGG" id="uru:DSM104443_02412"/>
<evidence type="ECO:0000259" key="2">
    <source>
        <dbReference type="Pfam" id="PF00497"/>
    </source>
</evidence>
<dbReference type="EMBL" id="CP053069">
    <property type="protein sequence ID" value="QJR11337.1"/>
    <property type="molecule type" value="Genomic_DNA"/>
</dbReference>
<dbReference type="Proteomes" id="UP000501534">
    <property type="component" value="Chromosome"/>
</dbReference>
<feature type="domain" description="Solute-binding protein family 3/N-terminal" evidence="2">
    <location>
        <begin position="51"/>
        <end position="127"/>
    </location>
</feature>
<dbReference type="RefSeq" id="WP_171092602.1">
    <property type="nucleotide sequence ID" value="NZ_CP053069.1"/>
</dbReference>
<organism evidence="3 4">
    <name type="scientific">Usitatibacter rugosus</name>
    <dbReference type="NCBI Taxonomy" id="2732067"/>
    <lineage>
        <taxon>Bacteria</taxon>
        <taxon>Pseudomonadati</taxon>
        <taxon>Pseudomonadota</taxon>
        <taxon>Betaproteobacteria</taxon>
        <taxon>Nitrosomonadales</taxon>
        <taxon>Usitatibacteraceae</taxon>
        <taxon>Usitatibacter</taxon>
    </lineage>
</organism>
<feature type="signal peptide" evidence="1">
    <location>
        <begin position="1"/>
        <end position="21"/>
    </location>
</feature>
<accession>A0A6M4H0L9</accession>
<keyword evidence="4" id="KW-1185">Reference proteome</keyword>
<dbReference type="InterPro" id="IPR001638">
    <property type="entry name" value="Solute-binding_3/MltF_N"/>
</dbReference>
<evidence type="ECO:0000256" key="1">
    <source>
        <dbReference type="SAM" id="SignalP"/>
    </source>
</evidence>
<name>A0A6M4H0L9_9PROT</name>
<evidence type="ECO:0000313" key="3">
    <source>
        <dbReference type="EMBL" id="QJR11337.1"/>
    </source>
</evidence>
<reference evidence="3 4" key="1">
    <citation type="submission" date="2020-04" db="EMBL/GenBank/DDBJ databases">
        <title>Usitatibacter rugosus gen. nov., sp. nov. and Usitatibacter palustris sp. nov., novel members of Usitatibacteraceae fam. nov. within the order Nitrosomonadales isolated from soil.</title>
        <authorList>
            <person name="Huber K.J."/>
            <person name="Neumann-Schaal M."/>
            <person name="Geppert A."/>
            <person name="Luckner M."/>
            <person name="Wanner G."/>
            <person name="Overmann J."/>
        </authorList>
    </citation>
    <scope>NUCLEOTIDE SEQUENCE [LARGE SCALE GENOMIC DNA]</scope>
    <source>
        <strain evidence="3 4">0125_3</strain>
    </source>
</reference>
<protein>
    <recommendedName>
        <fullName evidence="2">Solute-binding protein family 3/N-terminal domain-containing protein</fullName>
    </recommendedName>
</protein>
<dbReference type="AlphaFoldDB" id="A0A6M4H0L9"/>
<dbReference type="Gene3D" id="3.40.190.10">
    <property type="entry name" value="Periplasmic binding protein-like II"/>
    <property type="match status" value="1"/>
</dbReference>
<dbReference type="PROSITE" id="PS51257">
    <property type="entry name" value="PROKAR_LIPOPROTEIN"/>
    <property type="match status" value="1"/>
</dbReference>
<feature type="chain" id="PRO_5026688917" description="Solute-binding protein family 3/N-terminal domain-containing protein" evidence="1">
    <location>
        <begin position="22"/>
        <end position="168"/>
    </location>
</feature>
<keyword evidence="1" id="KW-0732">Signal</keyword>